<reference evidence="2 3" key="1">
    <citation type="submission" date="2016-10" db="EMBL/GenBank/DDBJ databases">
        <title>Draft genome sequences of four alkaliphilic bacteria belonging to the Anaerobacillus genus.</title>
        <authorList>
            <person name="Bassil N.M."/>
            <person name="Lloyd J.R."/>
        </authorList>
    </citation>
    <scope>NUCLEOTIDE SEQUENCE [LARGE SCALE GENOMIC DNA]</scope>
    <source>
        <strain evidence="2 3">DSM 18345</strain>
    </source>
</reference>
<keyword evidence="1" id="KW-0812">Transmembrane</keyword>
<evidence type="ECO:0008006" key="4">
    <source>
        <dbReference type="Google" id="ProtNLM"/>
    </source>
</evidence>
<comment type="caution">
    <text evidence="2">The sequence shown here is derived from an EMBL/GenBank/DDBJ whole genome shotgun (WGS) entry which is preliminary data.</text>
</comment>
<dbReference type="OrthoDB" id="1727065at2"/>
<evidence type="ECO:0000313" key="2">
    <source>
        <dbReference type="EMBL" id="OIJ17581.1"/>
    </source>
</evidence>
<dbReference type="Proteomes" id="UP000179524">
    <property type="component" value="Unassembled WGS sequence"/>
</dbReference>
<evidence type="ECO:0000313" key="3">
    <source>
        <dbReference type="Proteomes" id="UP000179524"/>
    </source>
</evidence>
<feature type="transmembrane region" description="Helical" evidence="1">
    <location>
        <begin position="6"/>
        <end position="22"/>
    </location>
</feature>
<dbReference type="AlphaFoldDB" id="A0A1S2LYL4"/>
<sequence length="119" mass="13860">MAYIVALLITAFCLYIVITPLLRPKVELEAVKIVDDMDDISLKNIYATLNELEMDYHMQKLSEEDYSRLKVEYEKLAAEFIAKENRDKTTTNTNESVVKDIEAEIEEELAKLRKERRGD</sequence>
<gene>
    <name evidence="2" type="ORF">BKP37_03590</name>
</gene>
<accession>A0A1S2LYL4</accession>
<proteinExistence type="predicted"/>
<name>A0A1S2LYL4_9BACI</name>
<organism evidence="2 3">
    <name type="scientific">Anaerobacillus alkalilacustris</name>
    <dbReference type="NCBI Taxonomy" id="393763"/>
    <lineage>
        <taxon>Bacteria</taxon>
        <taxon>Bacillati</taxon>
        <taxon>Bacillota</taxon>
        <taxon>Bacilli</taxon>
        <taxon>Bacillales</taxon>
        <taxon>Bacillaceae</taxon>
        <taxon>Anaerobacillus</taxon>
    </lineage>
</organism>
<keyword evidence="3" id="KW-1185">Reference proteome</keyword>
<keyword evidence="1" id="KW-1133">Transmembrane helix</keyword>
<evidence type="ECO:0000256" key="1">
    <source>
        <dbReference type="SAM" id="Phobius"/>
    </source>
</evidence>
<keyword evidence="1" id="KW-0472">Membrane</keyword>
<dbReference type="RefSeq" id="WP_071308307.1">
    <property type="nucleotide sequence ID" value="NZ_MLQR01000001.1"/>
</dbReference>
<dbReference type="EMBL" id="MLQR01000001">
    <property type="protein sequence ID" value="OIJ17581.1"/>
    <property type="molecule type" value="Genomic_DNA"/>
</dbReference>
<protein>
    <recommendedName>
        <fullName evidence="4">C-type cytochrome biogenesis protein CcmI</fullName>
    </recommendedName>
</protein>